<dbReference type="InterPro" id="IPR036443">
    <property type="entry name" value="Znf_RanBP2_sf"/>
</dbReference>
<keyword evidence="3" id="KW-0488">Methylation</keyword>
<sequence length="511" mass="54074">MSRVHIKGLQLHRRHTVRYGSELLTCVGGAFGTSAIPQHGRQRLPTTSQPRLDIVLSQLHKGMGLVLMEIPNPLRPLIAVGSHSSSPSHLIPATHSSLQPVATQEVGAPSHLPTSSSKVVGMDSSQVVVMEVSRAAMEVNSSPAMGANRVRVVTAVSSSQALMDSSSQATTNLRAMASNKHRIVVEELVVIIRTLLPRAVEAMVVDLIRVAMEDKTAEAGDVEDLEGEQELVEVALTAVEGAAVVVEEAWGPHEGGGPPRHEMDEQDNSDNNTIFVQGLGENVTVESVADYFKQIGIIKINKKTGQPMINLYTDRETGKLKGEATVSFDDPPSAKAAIDWFDGKEFSGNPIKVSFATRRADFNSRGGGNGRGRGRGGPMGRGGFGGPPGGSSSRGGSGGYPSGGGGQQRAGDWKCPNPTCENMNFSWRNECNQCKAPKPEGPGGPGGSHMGGGFGDERRGGRGGFDRGGFRGRGGDRGGFRGGRGGDRGGYGPGKMDSRGDHRQDRRDRPY</sequence>
<dbReference type="GO" id="GO:0005634">
    <property type="term" value="C:nucleus"/>
    <property type="evidence" value="ECO:0007669"/>
    <property type="project" value="UniProtKB-SubCell"/>
</dbReference>
<evidence type="ECO:0000256" key="14">
    <source>
        <dbReference type="ARBA" id="ARBA00062274"/>
    </source>
</evidence>
<evidence type="ECO:0000256" key="4">
    <source>
        <dbReference type="ARBA" id="ARBA00022499"/>
    </source>
</evidence>
<dbReference type="GO" id="GO:0003677">
    <property type="term" value="F:DNA binding"/>
    <property type="evidence" value="ECO:0007669"/>
    <property type="project" value="UniProtKB-KW"/>
</dbReference>
<accession>A0A8J1LR67</accession>
<dbReference type="FunFam" id="4.10.1060.10:FF:000002">
    <property type="entry name" value="RNA-binding protein EWS isoform 1"/>
    <property type="match status" value="1"/>
</dbReference>
<evidence type="ECO:0000313" key="22">
    <source>
        <dbReference type="Proteomes" id="UP000186698"/>
    </source>
</evidence>
<dbReference type="Pfam" id="PF00641">
    <property type="entry name" value="Zn_ribbon_RanBP"/>
    <property type="match status" value="1"/>
</dbReference>
<dbReference type="PROSITE" id="PS50102">
    <property type="entry name" value="RRM"/>
    <property type="match status" value="1"/>
</dbReference>
<feature type="region of interest" description="Disordered" evidence="19">
    <location>
        <begin position="438"/>
        <end position="511"/>
    </location>
</feature>
<dbReference type="SUPFAM" id="SSF54928">
    <property type="entry name" value="RNA-binding domain, RBD"/>
    <property type="match status" value="1"/>
</dbReference>
<feature type="compositionally biased region" description="Basic and acidic residues" evidence="19">
    <location>
        <begin position="455"/>
        <end position="487"/>
    </location>
</feature>
<reference evidence="23" key="1">
    <citation type="submission" date="2025-08" db="UniProtKB">
        <authorList>
            <consortium name="RefSeq"/>
        </authorList>
    </citation>
    <scope>IDENTIFICATION</scope>
    <source>
        <strain evidence="23">J_2021</strain>
        <tissue evidence="23">Erythrocytes</tissue>
    </source>
</reference>
<evidence type="ECO:0000256" key="2">
    <source>
        <dbReference type="ARBA" id="ARBA00008448"/>
    </source>
</evidence>
<comment type="subunit">
    <text evidence="14">Self-oligomerizes (via N-terminal region). Oligomerization is essential for chromatin binding. Component of nuclear riboprotein complexes. Interacts with ILF3, TDRD3 and SF1. Interacts through its C-terminus with SFRS13A. Interacts with OTUB1 and SARNP. Interacts with LRSAM1. Interacts with SAFB1 in a DNA-dependent manner; this interaction tethers FUS to chromatin. Interacts with MATR3. Interacts with SNRNP70 and POLR2A; these interactions couple RNA transcription and splicing. Interacts (through its RNA-binding domain) with RALY (through its RNA-binding domain); both are components of the same RNPs.</text>
</comment>
<evidence type="ECO:0000256" key="10">
    <source>
        <dbReference type="ARBA" id="ARBA00022843"/>
    </source>
</evidence>
<feature type="compositionally biased region" description="Basic and acidic residues" evidence="19">
    <location>
        <begin position="496"/>
        <end position="511"/>
    </location>
</feature>
<dbReference type="PROSITE" id="PS50199">
    <property type="entry name" value="ZF_RANBP2_2"/>
    <property type="match status" value="1"/>
</dbReference>
<evidence type="ECO:0000256" key="3">
    <source>
        <dbReference type="ARBA" id="ARBA00022481"/>
    </source>
</evidence>
<evidence type="ECO:0000259" key="21">
    <source>
        <dbReference type="PROSITE" id="PS50199"/>
    </source>
</evidence>
<feature type="domain" description="RanBP2-type" evidence="21">
    <location>
        <begin position="409"/>
        <end position="440"/>
    </location>
</feature>
<keyword evidence="7" id="KW-0677">Repeat</keyword>
<dbReference type="FunFam" id="3.30.70.330:FF:000242">
    <property type="entry name" value="RNA-binding protein FUS isoform X1"/>
    <property type="match status" value="1"/>
</dbReference>
<evidence type="ECO:0000256" key="5">
    <source>
        <dbReference type="ARBA" id="ARBA00022553"/>
    </source>
</evidence>
<evidence type="ECO:0000256" key="13">
    <source>
        <dbReference type="ARBA" id="ARBA00023242"/>
    </source>
</evidence>
<evidence type="ECO:0000256" key="6">
    <source>
        <dbReference type="ARBA" id="ARBA00022723"/>
    </source>
</evidence>
<dbReference type="InterPro" id="IPR012677">
    <property type="entry name" value="Nucleotide-bd_a/b_plait_sf"/>
</dbReference>
<keyword evidence="10" id="KW-0832">Ubl conjugation</keyword>
<feature type="compositionally biased region" description="Gly residues" evidence="19">
    <location>
        <begin position="365"/>
        <end position="408"/>
    </location>
</feature>
<evidence type="ECO:0000256" key="12">
    <source>
        <dbReference type="ARBA" id="ARBA00023125"/>
    </source>
</evidence>
<keyword evidence="11 17" id="KW-0694">RNA-binding</keyword>
<dbReference type="PROSITE" id="PS01358">
    <property type="entry name" value="ZF_RANBP2_1"/>
    <property type="match status" value="1"/>
</dbReference>
<dbReference type="GO" id="GO:0006355">
    <property type="term" value="P:regulation of DNA-templated transcription"/>
    <property type="evidence" value="ECO:0007669"/>
    <property type="project" value="InterPro"/>
</dbReference>
<keyword evidence="13" id="KW-0539">Nucleus</keyword>
<comment type="similarity">
    <text evidence="2">Belongs to the RRM TET family.</text>
</comment>
<feature type="domain" description="RRM" evidence="20">
    <location>
        <begin position="272"/>
        <end position="358"/>
    </location>
</feature>
<evidence type="ECO:0000256" key="7">
    <source>
        <dbReference type="ARBA" id="ARBA00022737"/>
    </source>
</evidence>
<dbReference type="InterPro" id="IPR035979">
    <property type="entry name" value="RBD_domain_sf"/>
</dbReference>
<name>A0A8J1LR67_XENLA</name>
<dbReference type="SMART" id="SM00360">
    <property type="entry name" value="RRM"/>
    <property type="match status" value="1"/>
</dbReference>
<keyword evidence="22" id="KW-1185">Reference proteome</keyword>
<comment type="function">
    <text evidence="16">DNA/RNA-binding protein that plays a role in various cellular processes such as transcription regulation, RNA splicing, RNA transport, DNA repair and damage response. Binds to ssRNA containing the consensus sequence 5'-AGGUAA-3'. Binds to nascent pre-mRNAs and acts as a molecular mediator between RNA polymerase II and U1 small nuclear ribonucleoprotein thereby coupling transcription and splicing. Also binds its own pre-mRNA and autoregulates its expression; this autoregulation mechanism is mediated by non-sense-mediated decay. Plays a role in DNA repair mechanisms by promoting D-loop formation and homologous recombination during DNA double-strand break repair. In neuronal cells, plays crucial roles in dendritic spine formation and stability, RNA transport, mRNA stability and synaptic homeostasis.</text>
</comment>
<proteinExistence type="inferred from homology"/>
<keyword evidence="9" id="KW-0862">Zinc</keyword>
<evidence type="ECO:0000256" key="11">
    <source>
        <dbReference type="ARBA" id="ARBA00022884"/>
    </source>
</evidence>
<dbReference type="InterPro" id="IPR034870">
    <property type="entry name" value="TET_fam"/>
</dbReference>
<evidence type="ECO:0000256" key="17">
    <source>
        <dbReference type="PROSITE-ProRule" id="PRU00176"/>
    </source>
</evidence>
<gene>
    <name evidence="23" type="primary">MGC84691</name>
</gene>
<dbReference type="CDD" id="cd12535">
    <property type="entry name" value="RRM_FUS_TAF15"/>
    <property type="match status" value="1"/>
</dbReference>
<dbReference type="GeneID" id="444722"/>
<dbReference type="CTD" id="444722"/>
<dbReference type="GO" id="GO:0008270">
    <property type="term" value="F:zinc ion binding"/>
    <property type="evidence" value="ECO:0007669"/>
    <property type="project" value="UniProtKB-KW"/>
</dbReference>
<dbReference type="GO" id="GO:0006396">
    <property type="term" value="P:RNA processing"/>
    <property type="evidence" value="ECO:0007669"/>
    <property type="project" value="UniProtKB-ARBA"/>
</dbReference>
<protein>
    <recommendedName>
        <fullName evidence="15">RNA-binding protein FUS</fullName>
    </recommendedName>
</protein>
<dbReference type="AlphaFoldDB" id="A0A8J1LR67"/>
<evidence type="ECO:0000256" key="9">
    <source>
        <dbReference type="ARBA" id="ARBA00022833"/>
    </source>
</evidence>
<keyword evidence="5" id="KW-0597">Phosphoprotein</keyword>
<dbReference type="PANTHER" id="PTHR23238">
    <property type="entry name" value="RNA BINDING PROTEIN"/>
    <property type="match status" value="1"/>
</dbReference>
<dbReference type="Proteomes" id="UP000186698">
    <property type="component" value="Chromosome 9_10L"/>
</dbReference>
<dbReference type="SUPFAM" id="SSF90209">
    <property type="entry name" value="Ran binding protein zinc finger-like"/>
    <property type="match status" value="1"/>
</dbReference>
<keyword evidence="6" id="KW-0479">Metal-binding</keyword>
<keyword evidence="12" id="KW-0238">DNA-binding</keyword>
<dbReference type="InterPro" id="IPR000504">
    <property type="entry name" value="RRM_dom"/>
</dbReference>
<evidence type="ECO:0000256" key="8">
    <source>
        <dbReference type="ARBA" id="ARBA00022771"/>
    </source>
</evidence>
<evidence type="ECO:0000256" key="16">
    <source>
        <dbReference type="ARBA" id="ARBA00093275"/>
    </source>
</evidence>
<evidence type="ECO:0000256" key="18">
    <source>
        <dbReference type="PROSITE-ProRule" id="PRU00322"/>
    </source>
</evidence>
<evidence type="ECO:0000313" key="23">
    <source>
        <dbReference type="RefSeq" id="XP_041431581.1"/>
    </source>
</evidence>
<feature type="region of interest" description="Disordered" evidence="19">
    <location>
        <begin position="358"/>
        <end position="411"/>
    </location>
</feature>
<dbReference type="SMART" id="SM00547">
    <property type="entry name" value="ZnF_RBZ"/>
    <property type="match status" value="1"/>
</dbReference>
<evidence type="ECO:0000259" key="20">
    <source>
        <dbReference type="PROSITE" id="PS50102"/>
    </source>
</evidence>
<feature type="compositionally biased region" description="Gly residues" evidence="19">
    <location>
        <begin position="441"/>
        <end position="454"/>
    </location>
</feature>
<organism evidence="22 23">
    <name type="scientific">Xenopus laevis</name>
    <name type="common">African clawed frog</name>
    <dbReference type="NCBI Taxonomy" id="8355"/>
    <lineage>
        <taxon>Eukaryota</taxon>
        <taxon>Metazoa</taxon>
        <taxon>Chordata</taxon>
        <taxon>Craniata</taxon>
        <taxon>Vertebrata</taxon>
        <taxon>Euteleostomi</taxon>
        <taxon>Amphibia</taxon>
        <taxon>Batrachia</taxon>
        <taxon>Anura</taxon>
        <taxon>Pipoidea</taxon>
        <taxon>Pipidae</taxon>
        <taxon>Xenopodinae</taxon>
        <taxon>Xenopus</taxon>
        <taxon>Xenopus</taxon>
    </lineage>
</organism>
<dbReference type="Gene3D" id="4.10.1060.10">
    <property type="entry name" value="Zinc finger, RanBP2-type"/>
    <property type="match status" value="1"/>
</dbReference>
<dbReference type="Pfam" id="PF00076">
    <property type="entry name" value="RRM_1"/>
    <property type="match status" value="1"/>
</dbReference>
<dbReference type="RefSeq" id="XP_041431581.1">
    <property type="nucleotide sequence ID" value="XM_041575647.1"/>
</dbReference>
<dbReference type="Gene3D" id="3.30.70.330">
    <property type="match status" value="1"/>
</dbReference>
<evidence type="ECO:0000256" key="15">
    <source>
        <dbReference type="ARBA" id="ARBA00071753"/>
    </source>
</evidence>
<keyword evidence="4" id="KW-1017">Isopeptide bond</keyword>
<evidence type="ECO:0000256" key="19">
    <source>
        <dbReference type="SAM" id="MobiDB-lite"/>
    </source>
</evidence>
<comment type="subcellular location">
    <subcellularLocation>
        <location evidence="1">Nucleus</location>
    </subcellularLocation>
</comment>
<evidence type="ECO:0000256" key="1">
    <source>
        <dbReference type="ARBA" id="ARBA00004123"/>
    </source>
</evidence>
<keyword evidence="8 18" id="KW-0863">Zinc-finger</keyword>
<dbReference type="InterPro" id="IPR001876">
    <property type="entry name" value="Znf_RanBP2"/>
</dbReference>
<dbReference type="GO" id="GO:0003723">
    <property type="term" value="F:RNA binding"/>
    <property type="evidence" value="ECO:0007669"/>
    <property type="project" value="UniProtKB-UniRule"/>
</dbReference>